<evidence type="ECO:0000256" key="1">
    <source>
        <dbReference type="ARBA" id="ARBA00004123"/>
    </source>
</evidence>
<evidence type="ECO:0000256" key="2">
    <source>
        <dbReference type="ARBA" id="ARBA00022687"/>
    </source>
</evidence>
<dbReference type="GO" id="GO:0008270">
    <property type="term" value="F:zinc ion binding"/>
    <property type="evidence" value="ECO:0007669"/>
    <property type="project" value="UniProtKB-KW"/>
</dbReference>
<keyword evidence="3" id="KW-0479">Metal-binding</keyword>
<evidence type="ECO:0000256" key="7">
    <source>
        <dbReference type="ARBA" id="ARBA00037400"/>
    </source>
</evidence>
<dbReference type="EMBL" id="JAKMXF010000316">
    <property type="protein sequence ID" value="KAI6649944.1"/>
    <property type="molecule type" value="Genomic_DNA"/>
</dbReference>
<dbReference type="InterPro" id="IPR013083">
    <property type="entry name" value="Znf_RING/FYVE/PHD"/>
</dbReference>
<dbReference type="InterPro" id="IPR052475">
    <property type="entry name" value="Wnt_Signal_Transd_Protein"/>
</dbReference>
<dbReference type="GO" id="GO:0016055">
    <property type="term" value="P:Wnt signaling pathway"/>
    <property type="evidence" value="ECO:0007669"/>
    <property type="project" value="UniProtKB-KW"/>
</dbReference>
<sequence>MPKGRLRPNKSRKLSSTQSKLLQINRKHSGQQLLRNFKHPIVSSSSKFSFSDRYRSDIDLENCDYPCGICMKPVNDNDEAILCDSGCDIWYHCSCTGMNPEAYELLKGEDTACWACDLCVFKKGIPCLRVKSNHEETSVNS</sequence>
<gene>
    <name evidence="10" type="ORF">LOD99_6308</name>
</gene>
<proteinExistence type="predicted"/>
<accession>A0AAV7JNA4</accession>
<organism evidence="10 11">
    <name type="scientific">Oopsacas minuta</name>
    <dbReference type="NCBI Taxonomy" id="111878"/>
    <lineage>
        <taxon>Eukaryota</taxon>
        <taxon>Metazoa</taxon>
        <taxon>Porifera</taxon>
        <taxon>Hexactinellida</taxon>
        <taxon>Hexasterophora</taxon>
        <taxon>Lyssacinosida</taxon>
        <taxon>Leucopsacidae</taxon>
        <taxon>Oopsacas</taxon>
    </lineage>
</organism>
<keyword evidence="5" id="KW-0862">Zinc</keyword>
<dbReference type="GO" id="GO:0005634">
    <property type="term" value="C:nucleus"/>
    <property type="evidence" value="ECO:0007669"/>
    <property type="project" value="UniProtKB-SubCell"/>
</dbReference>
<feature type="domain" description="PHD-type" evidence="9">
    <location>
        <begin position="64"/>
        <end position="122"/>
    </location>
</feature>
<dbReference type="Pfam" id="PF00628">
    <property type="entry name" value="PHD"/>
    <property type="match status" value="1"/>
</dbReference>
<dbReference type="AlphaFoldDB" id="A0AAV7JNA4"/>
<keyword evidence="2" id="KW-0879">Wnt signaling pathway</keyword>
<dbReference type="FunFam" id="3.30.40.10:FF:000107">
    <property type="entry name" value="pygopus homolog 1"/>
    <property type="match status" value="1"/>
</dbReference>
<keyword evidence="4 8" id="KW-0863">Zinc-finger</keyword>
<name>A0AAV7JNA4_9METZ</name>
<evidence type="ECO:0000256" key="3">
    <source>
        <dbReference type="ARBA" id="ARBA00022723"/>
    </source>
</evidence>
<dbReference type="InterPro" id="IPR019786">
    <property type="entry name" value="Zinc_finger_PHD-type_CS"/>
</dbReference>
<dbReference type="PANTHER" id="PTHR23194">
    <property type="entry name" value="PYGOPUS"/>
    <property type="match status" value="1"/>
</dbReference>
<reference evidence="10 11" key="1">
    <citation type="journal article" date="2023" name="BMC Biol.">
        <title>The compact genome of the sponge Oopsacas minuta (Hexactinellida) is lacking key metazoan core genes.</title>
        <authorList>
            <person name="Santini S."/>
            <person name="Schenkelaars Q."/>
            <person name="Jourda C."/>
            <person name="Duchesne M."/>
            <person name="Belahbib H."/>
            <person name="Rocher C."/>
            <person name="Selva M."/>
            <person name="Riesgo A."/>
            <person name="Vervoort M."/>
            <person name="Leys S.P."/>
            <person name="Kodjabachian L."/>
            <person name="Le Bivic A."/>
            <person name="Borchiellini C."/>
            <person name="Claverie J.M."/>
            <person name="Renard E."/>
        </authorList>
    </citation>
    <scope>NUCLEOTIDE SEQUENCE [LARGE SCALE GENOMIC DNA]</scope>
    <source>
        <strain evidence="10">SPO-2</strain>
    </source>
</reference>
<protein>
    <submittedName>
        <fullName evidence="10">Pygopus-like protein 1-like</fullName>
    </submittedName>
</protein>
<dbReference type="SUPFAM" id="SSF57903">
    <property type="entry name" value="FYVE/PHD zinc finger"/>
    <property type="match status" value="1"/>
</dbReference>
<dbReference type="InterPro" id="IPR019787">
    <property type="entry name" value="Znf_PHD-finger"/>
</dbReference>
<evidence type="ECO:0000259" key="9">
    <source>
        <dbReference type="PROSITE" id="PS50016"/>
    </source>
</evidence>
<evidence type="ECO:0000313" key="10">
    <source>
        <dbReference type="EMBL" id="KAI6649944.1"/>
    </source>
</evidence>
<evidence type="ECO:0000256" key="4">
    <source>
        <dbReference type="ARBA" id="ARBA00022771"/>
    </source>
</evidence>
<dbReference type="Gene3D" id="3.30.40.10">
    <property type="entry name" value="Zinc/RING finger domain, C3HC4 (zinc finger)"/>
    <property type="match status" value="1"/>
</dbReference>
<dbReference type="PROSITE" id="PS50016">
    <property type="entry name" value="ZF_PHD_2"/>
    <property type="match status" value="1"/>
</dbReference>
<keyword evidence="11" id="KW-1185">Reference proteome</keyword>
<evidence type="ECO:0000313" key="11">
    <source>
        <dbReference type="Proteomes" id="UP001165289"/>
    </source>
</evidence>
<comment type="caution">
    <text evidence="10">The sequence shown here is derived from an EMBL/GenBank/DDBJ whole genome shotgun (WGS) entry which is preliminary data.</text>
</comment>
<evidence type="ECO:0000256" key="8">
    <source>
        <dbReference type="PROSITE-ProRule" id="PRU00146"/>
    </source>
</evidence>
<dbReference type="PANTHER" id="PTHR23194:SF16">
    <property type="entry name" value="PROTEIN PYGOPUS"/>
    <property type="match status" value="1"/>
</dbReference>
<dbReference type="PROSITE" id="PS01359">
    <property type="entry name" value="ZF_PHD_1"/>
    <property type="match status" value="1"/>
</dbReference>
<dbReference type="InterPro" id="IPR011011">
    <property type="entry name" value="Znf_FYVE_PHD"/>
</dbReference>
<comment type="subcellular location">
    <subcellularLocation>
        <location evidence="1">Nucleus</location>
    </subcellularLocation>
</comment>
<keyword evidence="6" id="KW-0539">Nucleus</keyword>
<dbReference type="Proteomes" id="UP001165289">
    <property type="component" value="Unassembled WGS sequence"/>
</dbReference>
<comment type="function">
    <text evidence="7">Involved in signal transduction through the Wnt pathway.</text>
</comment>
<evidence type="ECO:0000256" key="6">
    <source>
        <dbReference type="ARBA" id="ARBA00023242"/>
    </source>
</evidence>
<dbReference type="CDD" id="cd15551">
    <property type="entry name" value="PHD_PYGO"/>
    <property type="match status" value="1"/>
</dbReference>
<evidence type="ECO:0000256" key="5">
    <source>
        <dbReference type="ARBA" id="ARBA00022833"/>
    </source>
</evidence>